<reference evidence="4 5" key="1">
    <citation type="submission" date="2024-10" db="EMBL/GenBank/DDBJ databases">
        <title>The Natural Products Discovery Center: Release of the First 8490 Sequenced Strains for Exploring Actinobacteria Biosynthetic Diversity.</title>
        <authorList>
            <person name="Kalkreuter E."/>
            <person name="Kautsar S.A."/>
            <person name="Yang D."/>
            <person name="Bader C.D."/>
            <person name="Teijaro C.N."/>
            <person name="Fluegel L."/>
            <person name="Davis C.M."/>
            <person name="Simpson J.R."/>
            <person name="Lauterbach L."/>
            <person name="Steele A.D."/>
            <person name="Gui C."/>
            <person name="Meng S."/>
            <person name="Li G."/>
            <person name="Viehrig K."/>
            <person name="Ye F."/>
            <person name="Su P."/>
            <person name="Kiefer A.F."/>
            <person name="Nichols A."/>
            <person name="Cepeda A.J."/>
            <person name="Yan W."/>
            <person name="Fan B."/>
            <person name="Jiang Y."/>
            <person name="Adhikari A."/>
            <person name="Zheng C.-J."/>
            <person name="Schuster L."/>
            <person name="Cowan T.M."/>
            <person name="Smanski M.J."/>
            <person name="Chevrette M.G."/>
            <person name="De Carvalho L.P.S."/>
            <person name="Shen B."/>
        </authorList>
    </citation>
    <scope>NUCLEOTIDE SEQUENCE [LARGE SCALE GENOMIC DNA]</scope>
    <source>
        <strain evidence="4 5">NPDC001867</strain>
    </source>
</reference>
<keyword evidence="5" id="KW-1185">Reference proteome</keyword>
<comment type="caution">
    <text evidence="4">The sequence shown here is derived from an EMBL/GenBank/DDBJ whole genome shotgun (WGS) entry which is preliminary data.</text>
</comment>
<protein>
    <submittedName>
        <fullName evidence="4">DUF4232 domain-containing protein</fullName>
    </submittedName>
</protein>
<feature type="domain" description="DUF4232" evidence="3">
    <location>
        <begin position="70"/>
        <end position="201"/>
    </location>
</feature>
<dbReference type="PROSITE" id="PS51257">
    <property type="entry name" value="PROKAR_LIPOPROTEIN"/>
    <property type="match status" value="1"/>
</dbReference>
<dbReference type="Pfam" id="PF14016">
    <property type="entry name" value="DUF4232"/>
    <property type="match status" value="1"/>
</dbReference>
<dbReference type="InterPro" id="IPR025326">
    <property type="entry name" value="DUF4232"/>
</dbReference>
<dbReference type="RefSeq" id="WP_233429882.1">
    <property type="nucleotide sequence ID" value="NZ_JADLPS010000007.1"/>
</dbReference>
<name>A0ABW6THR6_9NOCA</name>
<dbReference type="EMBL" id="JBIATK010000008">
    <property type="protein sequence ID" value="MFF4025686.1"/>
    <property type="molecule type" value="Genomic_DNA"/>
</dbReference>
<accession>A0ABW6THR6</accession>
<feature type="region of interest" description="Disordered" evidence="1">
    <location>
        <begin position="29"/>
        <end position="64"/>
    </location>
</feature>
<gene>
    <name evidence="4" type="ORF">ACFYY5_22850</name>
</gene>
<proteinExistence type="predicted"/>
<evidence type="ECO:0000313" key="5">
    <source>
        <dbReference type="Proteomes" id="UP001602089"/>
    </source>
</evidence>
<evidence type="ECO:0000259" key="3">
    <source>
        <dbReference type="Pfam" id="PF14016"/>
    </source>
</evidence>
<evidence type="ECO:0000256" key="1">
    <source>
        <dbReference type="SAM" id="MobiDB-lite"/>
    </source>
</evidence>
<keyword evidence="2" id="KW-0732">Signal</keyword>
<feature type="chain" id="PRO_5047463592" evidence="2">
    <location>
        <begin position="26"/>
        <end position="203"/>
    </location>
</feature>
<feature type="signal peptide" evidence="2">
    <location>
        <begin position="1"/>
        <end position="25"/>
    </location>
</feature>
<organism evidence="4 5">
    <name type="scientific">Nocardia elegans</name>
    <dbReference type="NCBI Taxonomy" id="300029"/>
    <lineage>
        <taxon>Bacteria</taxon>
        <taxon>Bacillati</taxon>
        <taxon>Actinomycetota</taxon>
        <taxon>Actinomycetes</taxon>
        <taxon>Mycobacteriales</taxon>
        <taxon>Nocardiaceae</taxon>
        <taxon>Nocardia</taxon>
    </lineage>
</organism>
<evidence type="ECO:0000256" key="2">
    <source>
        <dbReference type="SAM" id="SignalP"/>
    </source>
</evidence>
<sequence length="203" mass="20725">MRFGRYGYRTAAVVLLGATAATTLAGCAQRDSGTAPSARPATETPAAQSPSPQHTPTPGPTTAAPAIAACRPRQLDITAHTLSPGMMHRGVELSFALAADTPPCTIGGYPGVDTGEGGPALHARRTPRGYMGGLPRDDDTPPAVTVLPGRPARAVVEGSAMGPAGEDCPLYTSLDVTAPDSTYTRTVHTTIDTCALEVHPVTG</sequence>
<evidence type="ECO:0000313" key="4">
    <source>
        <dbReference type="EMBL" id="MFF4025686.1"/>
    </source>
</evidence>
<dbReference type="Proteomes" id="UP001602089">
    <property type="component" value="Unassembled WGS sequence"/>
</dbReference>